<evidence type="ECO:0000313" key="2">
    <source>
        <dbReference type="Proteomes" id="UP000178367"/>
    </source>
</evidence>
<name>A0A1F5SLQ5_9BACT</name>
<sequence length="341" mass="38466">MIDNGQQYMIFDGGKPIRQFTGVYPEAEMPNSAPLPYEQYKWGAMEKSVKIFPHELLYGKEEALEKAGGVDKIKETGRFFLPPNTDPVVLLNEAPGRLGDFEIYTVELDAPNGGMSEETLLILLSYGKHRSGSRRAYAELMPLNNPKASGVALPAGASQAFVNGSQATALAVTPVLGWSRTVVEMPYRVKVTFYNDGYVPVPPEVFGRRAIKRLTPRELGAIYFDFDKYYLRPDQEETVVLWEKVIYSHWNDVPIFIIIGECDERGSLEYNDPLGAKRAITVKNRIIDDLAAAGFNRAELKERILSPSEGKRNLRFTEHQKNRTAMLYFARKAFVEKEVSK</sequence>
<dbReference type="Gene3D" id="3.30.1330.60">
    <property type="entry name" value="OmpA-like domain"/>
    <property type="match status" value="1"/>
</dbReference>
<dbReference type="AlphaFoldDB" id="A0A1F5SLQ5"/>
<accession>A0A1F5SLQ5</accession>
<dbReference type="Proteomes" id="UP000178367">
    <property type="component" value="Unassembled WGS sequence"/>
</dbReference>
<dbReference type="SUPFAM" id="SSF103088">
    <property type="entry name" value="OmpA-like"/>
    <property type="match status" value="1"/>
</dbReference>
<protein>
    <submittedName>
        <fullName evidence="1">Uncharacterized protein</fullName>
    </submittedName>
</protein>
<reference evidence="1 2" key="1">
    <citation type="journal article" date="2016" name="Nat. Commun.">
        <title>Thousands of microbial genomes shed light on interconnected biogeochemical processes in an aquifer system.</title>
        <authorList>
            <person name="Anantharaman K."/>
            <person name="Brown C.T."/>
            <person name="Hug L.A."/>
            <person name="Sharon I."/>
            <person name="Castelle C.J."/>
            <person name="Probst A.J."/>
            <person name="Thomas B.C."/>
            <person name="Singh A."/>
            <person name="Wilkins M.J."/>
            <person name="Karaoz U."/>
            <person name="Brodie E.L."/>
            <person name="Williams K.H."/>
            <person name="Hubbard S.S."/>
            <person name="Banfield J.F."/>
        </authorList>
    </citation>
    <scope>NUCLEOTIDE SEQUENCE [LARGE SCALE GENOMIC DNA]</scope>
</reference>
<comment type="caution">
    <text evidence="1">The sequence shown here is derived from an EMBL/GenBank/DDBJ whole genome shotgun (WGS) entry which is preliminary data.</text>
</comment>
<dbReference type="STRING" id="1797994.A2227_01990"/>
<proteinExistence type="predicted"/>
<evidence type="ECO:0000313" key="1">
    <source>
        <dbReference type="EMBL" id="OGF27594.1"/>
    </source>
</evidence>
<dbReference type="PRINTS" id="PR01021">
    <property type="entry name" value="OMPADOMAIN"/>
</dbReference>
<gene>
    <name evidence="1" type="ORF">A2227_01990</name>
</gene>
<dbReference type="InterPro" id="IPR036737">
    <property type="entry name" value="OmpA-like_sf"/>
</dbReference>
<dbReference type="EMBL" id="MFGB01000007">
    <property type="protein sequence ID" value="OGF27594.1"/>
    <property type="molecule type" value="Genomic_DNA"/>
</dbReference>
<dbReference type="InterPro" id="IPR006664">
    <property type="entry name" value="OMP_bac"/>
</dbReference>
<dbReference type="GO" id="GO:0016020">
    <property type="term" value="C:membrane"/>
    <property type="evidence" value="ECO:0007669"/>
    <property type="project" value="InterPro"/>
</dbReference>
<organism evidence="1 2">
    <name type="scientific">Candidatus Falkowbacteria bacterium RIFOXYA2_FULL_47_19</name>
    <dbReference type="NCBI Taxonomy" id="1797994"/>
    <lineage>
        <taxon>Bacteria</taxon>
        <taxon>Candidatus Falkowiibacteriota</taxon>
    </lineage>
</organism>